<evidence type="ECO:0000259" key="5">
    <source>
        <dbReference type="PROSITE" id="PS51006"/>
    </source>
</evidence>
<evidence type="ECO:0000313" key="7">
    <source>
        <dbReference type="Proteomes" id="UP000198415"/>
    </source>
</evidence>
<accession>A0A238ZGT1</accession>
<dbReference type="RefSeq" id="WP_089294231.1">
    <property type="nucleotide sequence ID" value="NZ_BOMU01000056.1"/>
</dbReference>
<dbReference type="SUPFAM" id="SSF53335">
    <property type="entry name" value="S-adenosyl-L-methionine-dependent methyltransferases"/>
    <property type="match status" value="1"/>
</dbReference>
<dbReference type="InterPro" id="IPR030374">
    <property type="entry name" value="PABS"/>
</dbReference>
<keyword evidence="3 4" id="KW-0620">Polyamine biosynthesis</keyword>
<dbReference type="CDD" id="cd02440">
    <property type="entry name" value="AdoMet_MTases"/>
    <property type="match status" value="1"/>
</dbReference>
<dbReference type="InterPro" id="IPR029063">
    <property type="entry name" value="SAM-dependent_MTases_sf"/>
</dbReference>
<name>A0A238ZGT1_9ACTN</name>
<reference evidence="6 7" key="1">
    <citation type="submission" date="2017-06" db="EMBL/GenBank/DDBJ databases">
        <authorList>
            <person name="Kim H.J."/>
            <person name="Triplett B.A."/>
        </authorList>
    </citation>
    <scope>NUCLEOTIDE SEQUENCE [LARGE SCALE GENOMIC DNA]</scope>
    <source>
        <strain evidence="6 7">DSM 43151</strain>
    </source>
</reference>
<evidence type="ECO:0000256" key="2">
    <source>
        <dbReference type="ARBA" id="ARBA00022679"/>
    </source>
</evidence>
<protein>
    <recommendedName>
        <fullName evidence="5">PABS domain-containing protein</fullName>
    </recommendedName>
</protein>
<feature type="domain" description="PABS" evidence="5">
    <location>
        <begin position="1"/>
        <end position="67"/>
    </location>
</feature>
<dbReference type="PROSITE" id="PS51006">
    <property type="entry name" value="PABS_2"/>
    <property type="match status" value="1"/>
</dbReference>
<keyword evidence="2 4" id="KW-0808">Transferase</keyword>
<evidence type="ECO:0000256" key="3">
    <source>
        <dbReference type="ARBA" id="ARBA00023115"/>
    </source>
</evidence>
<dbReference type="Gene3D" id="3.40.50.150">
    <property type="entry name" value="Vaccinia Virus protein VP39"/>
    <property type="match status" value="1"/>
</dbReference>
<dbReference type="Proteomes" id="UP000198415">
    <property type="component" value="Unassembled WGS sequence"/>
</dbReference>
<evidence type="ECO:0000256" key="4">
    <source>
        <dbReference type="PROSITE-ProRule" id="PRU00354"/>
    </source>
</evidence>
<dbReference type="NCBIfam" id="NF037959">
    <property type="entry name" value="MFS_SpdSyn"/>
    <property type="match status" value="1"/>
</dbReference>
<organism evidence="6 7">
    <name type="scientific">Actinoplanes regularis</name>
    <dbReference type="NCBI Taxonomy" id="52697"/>
    <lineage>
        <taxon>Bacteria</taxon>
        <taxon>Bacillati</taxon>
        <taxon>Actinomycetota</taxon>
        <taxon>Actinomycetes</taxon>
        <taxon>Micromonosporales</taxon>
        <taxon>Micromonosporaceae</taxon>
        <taxon>Actinoplanes</taxon>
    </lineage>
</organism>
<dbReference type="EMBL" id="FZNR01000006">
    <property type="protein sequence ID" value="SNR82369.1"/>
    <property type="molecule type" value="Genomic_DNA"/>
</dbReference>
<gene>
    <name evidence="6" type="ORF">SAMN06264365_1064</name>
</gene>
<proteinExistence type="inferred from homology"/>
<dbReference type="GO" id="GO:0016740">
    <property type="term" value="F:transferase activity"/>
    <property type="evidence" value="ECO:0007669"/>
    <property type="project" value="UniProtKB-UniRule"/>
</dbReference>
<evidence type="ECO:0000313" key="6">
    <source>
        <dbReference type="EMBL" id="SNR82369.1"/>
    </source>
</evidence>
<comment type="similarity">
    <text evidence="1">Belongs to the spermidine/spermine synthase family.</text>
</comment>
<comment type="caution">
    <text evidence="4">Lacks conserved residue(s) required for the propagation of feature annotation.</text>
</comment>
<dbReference type="GO" id="GO:0006596">
    <property type="term" value="P:polyamine biosynthetic process"/>
    <property type="evidence" value="ECO:0007669"/>
    <property type="project" value="UniProtKB-UniRule"/>
</dbReference>
<keyword evidence="7" id="KW-1185">Reference proteome</keyword>
<sequence>MEIVGGDVREAAERTPDRVYDVIITEVFAGAAIPAHLGTVEFARELRRVLRPGGSLVTNRTRVPRWP</sequence>
<dbReference type="AlphaFoldDB" id="A0A238ZGT1"/>
<evidence type="ECO:0000256" key="1">
    <source>
        <dbReference type="ARBA" id="ARBA00007867"/>
    </source>
</evidence>